<keyword evidence="8" id="KW-0472">Membrane</keyword>
<dbReference type="Proteomes" id="UP000198304">
    <property type="component" value="Unassembled WGS sequence"/>
</dbReference>
<evidence type="ECO:0000256" key="4">
    <source>
        <dbReference type="ARBA" id="ARBA00022679"/>
    </source>
</evidence>
<keyword evidence="5 7" id="KW-0443">Lipid metabolism</keyword>
<dbReference type="GO" id="GO:0003841">
    <property type="term" value="F:1-acylglycerol-3-phosphate O-acyltransferase activity"/>
    <property type="evidence" value="ECO:0007669"/>
    <property type="project" value="UniProtKB-UniRule"/>
</dbReference>
<keyword evidence="4 7" id="KW-0808">Transferase</keyword>
<keyword evidence="6 7" id="KW-0012">Acyltransferase</keyword>
<evidence type="ECO:0000256" key="2">
    <source>
        <dbReference type="ARBA" id="ARBA00008655"/>
    </source>
</evidence>
<keyword evidence="3 7" id="KW-0444">Lipid biosynthesis</keyword>
<dbReference type="InterPro" id="IPR004552">
    <property type="entry name" value="AGP_acyltrans"/>
</dbReference>
<evidence type="ECO:0000256" key="6">
    <source>
        <dbReference type="ARBA" id="ARBA00023315"/>
    </source>
</evidence>
<protein>
    <recommendedName>
        <fullName evidence="7">1-acyl-sn-glycerol-3-phosphate acyltransferase</fullName>
        <ecNumber evidence="7">2.3.1.51</ecNumber>
    </recommendedName>
</protein>
<evidence type="ECO:0000313" key="10">
    <source>
        <dbReference type="EMBL" id="SNS03708.1"/>
    </source>
</evidence>
<dbReference type="Pfam" id="PF01553">
    <property type="entry name" value="Acyltransferase"/>
    <property type="match status" value="1"/>
</dbReference>
<dbReference type="SUPFAM" id="SSF69593">
    <property type="entry name" value="Glycerol-3-phosphate (1)-acyltransferase"/>
    <property type="match status" value="1"/>
</dbReference>
<dbReference type="EC" id="2.3.1.51" evidence="7"/>
<evidence type="ECO:0000313" key="11">
    <source>
        <dbReference type="Proteomes" id="UP000198304"/>
    </source>
</evidence>
<keyword evidence="11" id="KW-1185">Reference proteome</keyword>
<accession>A0A239B8K7</accession>
<keyword evidence="8" id="KW-0812">Transmembrane</keyword>
<dbReference type="CDD" id="cd07989">
    <property type="entry name" value="LPLAT_AGPAT-like"/>
    <property type="match status" value="1"/>
</dbReference>
<dbReference type="PANTHER" id="PTHR10434">
    <property type="entry name" value="1-ACYL-SN-GLYCEROL-3-PHOSPHATE ACYLTRANSFERASE"/>
    <property type="match status" value="1"/>
</dbReference>
<dbReference type="GO" id="GO:0006654">
    <property type="term" value="P:phosphatidic acid biosynthetic process"/>
    <property type="evidence" value="ECO:0007669"/>
    <property type="project" value="TreeGrafter"/>
</dbReference>
<dbReference type="RefSeq" id="WP_089281561.1">
    <property type="nucleotide sequence ID" value="NZ_FZOJ01000003.1"/>
</dbReference>
<evidence type="ECO:0000256" key="3">
    <source>
        <dbReference type="ARBA" id="ARBA00022516"/>
    </source>
</evidence>
<dbReference type="PANTHER" id="PTHR10434:SF64">
    <property type="entry name" value="1-ACYL-SN-GLYCEROL-3-PHOSPHATE ACYLTRANSFERASE-RELATED"/>
    <property type="match status" value="1"/>
</dbReference>
<reference evidence="10 11" key="1">
    <citation type="submission" date="2017-06" db="EMBL/GenBank/DDBJ databases">
        <authorList>
            <person name="Kim H.J."/>
            <person name="Triplett B.A."/>
        </authorList>
    </citation>
    <scope>NUCLEOTIDE SEQUENCE [LARGE SCALE GENOMIC DNA]</scope>
    <source>
        <strain evidence="10 11">SCA</strain>
    </source>
</reference>
<dbReference type="NCBIfam" id="TIGR00530">
    <property type="entry name" value="AGP_acyltrn"/>
    <property type="match status" value="1"/>
</dbReference>
<evidence type="ECO:0000256" key="5">
    <source>
        <dbReference type="ARBA" id="ARBA00023098"/>
    </source>
</evidence>
<dbReference type="SMART" id="SM00563">
    <property type="entry name" value="PlsC"/>
    <property type="match status" value="1"/>
</dbReference>
<feature type="transmembrane region" description="Helical" evidence="8">
    <location>
        <begin position="6"/>
        <end position="25"/>
    </location>
</feature>
<name>A0A239B8K7_9FIRM</name>
<organism evidence="10 11">
    <name type="scientific">Anaerovirgula multivorans</name>
    <dbReference type="NCBI Taxonomy" id="312168"/>
    <lineage>
        <taxon>Bacteria</taxon>
        <taxon>Bacillati</taxon>
        <taxon>Bacillota</taxon>
        <taxon>Clostridia</taxon>
        <taxon>Peptostreptococcales</taxon>
        <taxon>Natronincolaceae</taxon>
        <taxon>Anaerovirgula</taxon>
    </lineage>
</organism>
<dbReference type="AlphaFoldDB" id="A0A239B8K7"/>
<comment type="domain">
    <text evidence="7">The HXXXXD motif is essential for acyltransferase activity and may constitute the binding site for the phosphate moiety of the glycerol-3-phosphate.</text>
</comment>
<evidence type="ECO:0000259" key="9">
    <source>
        <dbReference type="SMART" id="SM00563"/>
    </source>
</evidence>
<evidence type="ECO:0000256" key="7">
    <source>
        <dbReference type="RuleBase" id="RU361267"/>
    </source>
</evidence>
<comment type="pathway">
    <text evidence="1">Lipid metabolism.</text>
</comment>
<dbReference type="EMBL" id="FZOJ01000003">
    <property type="protein sequence ID" value="SNS03708.1"/>
    <property type="molecule type" value="Genomic_DNA"/>
</dbReference>
<dbReference type="InterPro" id="IPR002123">
    <property type="entry name" value="Plipid/glycerol_acylTrfase"/>
</dbReference>
<proteinExistence type="inferred from homology"/>
<evidence type="ECO:0000256" key="8">
    <source>
        <dbReference type="SAM" id="Phobius"/>
    </source>
</evidence>
<comment type="similarity">
    <text evidence="2 7">Belongs to the 1-acyl-sn-glycerol-3-phosphate acyltransferase family.</text>
</comment>
<dbReference type="GO" id="GO:0016020">
    <property type="term" value="C:membrane"/>
    <property type="evidence" value="ECO:0007669"/>
    <property type="project" value="InterPro"/>
</dbReference>
<gene>
    <name evidence="10" type="ORF">SAMN05446037_100357</name>
</gene>
<keyword evidence="8" id="KW-1133">Transmembrane helix</keyword>
<sequence>MRKVLGIIYFILYGVYVYVVAIPKVNRLDKAGAIQEKRKYTDEISKRWGQILIGATGSTVEVIGLENIPQEGSVLFVSNHQGYFDIPILLQYLPNPLGFLAKIEIKKWPVIGKWLLCLEGVFIDRNDIRQSLTAIKATTETLKSGQSIVIFPEGTRSKSSELGAFKPGSLKPAQRANVPIIPITIENTYKILEANNDRDLKPAHVRITISPAIDVNDVSNDNSGDLTTKVFQVIQSHL</sequence>
<dbReference type="OrthoDB" id="9803035at2"/>
<keyword evidence="7" id="KW-0594">Phospholipid biosynthesis</keyword>
<keyword evidence="7" id="KW-1208">Phospholipid metabolism</keyword>
<evidence type="ECO:0000256" key="1">
    <source>
        <dbReference type="ARBA" id="ARBA00005189"/>
    </source>
</evidence>
<feature type="domain" description="Phospholipid/glycerol acyltransferase" evidence="9">
    <location>
        <begin position="74"/>
        <end position="188"/>
    </location>
</feature>
<comment type="catalytic activity">
    <reaction evidence="7">
        <text>a 1-acyl-sn-glycero-3-phosphate + an acyl-CoA = a 1,2-diacyl-sn-glycero-3-phosphate + CoA</text>
        <dbReference type="Rhea" id="RHEA:19709"/>
        <dbReference type="ChEBI" id="CHEBI:57287"/>
        <dbReference type="ChEBI" id="CHEBI:57970"/>
        <dbReference type="ChEBI" id="CHEBI:58342"/>
        <dbReference type="ChEBI" id="CHEBI:58608"/>
        <dbReference type="EC" id="2.3.1.51"/>
    </reaction>
</comment>